<feature type="chain" id="PRO_5021341792" description="UPAR/Ly6 domain-containing protein" evidence="1">
    <location>
        <begin position="22"/>
        <end position="105"/>
    </location>
</feature>
<protein>
    <recommendedName>
        <fullName evidence="4">UPAR/Ly6 domain-containing protein</fullName>
    </recommendedName>
</protein>
<reference evidence="2" key="2">
    <citation type="submission" date="2025-08" db="UniProtKB">
        <authorList>
            <consortium name="Ensembl"/>
        </authorList>
    </citation>
    <scope>IDENTIFICATION</scope>
</reference>
<keyword evidence="3" id="KW-1185">Reference proteome</keyword>
<evidence type="ECO:0008006" key="4">
    <source>
        <dbReference type="Google" id="ProtNLM"/>
    </source>
</evidence>
<sequence>MNLRFGASSIMCDSILHFCTACGLRCYRCGSSDPKSCTWILTFPHPFDCYFPSCFTGAITKGCKESALCVKPMSCREGDLCNSAIPTGPSVILLLVSSAIITLFL</sequence>
<evidence type="ECO:0000256" key="1">
    <source>
        <dbReference type="SAM" id="SignalP"/>
    </source>
</evidence>
<feature type="signal peptide" evidence="1">
    <location>
        <begin position="1"/>
        <end position="21"/>
    </location>
</feature>
<organism evidence="2 3">
    <name type="scientific">Lates calcarifer</name>
    <name type="common">Barramundi</name>
    <name type="synonym">Holocentrus calcarifer</name>
    <dbReference type="NCBI Taxonomy" id="8187"/>
    <lineage>
        <taxon>Eukaryota</taxon>
        <taxon>Metazoa</taxon>
        <taxon>Chordata</taxon>
        <taxon>Craniata</taxon>
        <taxon>Vertebrata</taxon>
        <taxon>Euteleostomi</taxon>
        <taxon>Actinopterygii</taxon>
        <taxon>Neopterygii</taxon>
        <taxon>Teleostei</taxon>
        <taxon>Neoteleostei</taxon>
        <taxon>Acanthomorphata</taxon>
        <taxon>Carangaria</taxon>
        <taxon>Carangaria incertae sedis</taxon>
        <taxon>Centropomidae</taxon>
        <taxon>Lates</taxon>
    </lineage>
</organism>
<reference evidence="2" key="3">
    <citation type="submission" date="2025-09" db="UniProtKB">
        <authorList>
            <consortium name="Ensembl"/>
        </authorList>
    </citation>
    <scope>IDENTIFICATION</scope>
</reference>
<keyword evidence="1" id="KW-0732">Signal</keyword>
<dbReference type="InParanoid" id="A0A4W6CBU4"/>
<name>A0A4W6CBU4_LATCA</name>
<evidence type="ECO:0000313" key="3">
    <source>
        <dbReference type="Proteomes" id="UP000314980"/>
    </source>
</evidence>
<evidence type="ECO:0000313" key="2">
    <source>
        <dbReference type="Ensembl" id="ENSLCAP00010008031.1"/>
    </source>
</evidence>
<dbReference type="Proteomes" id="UP000314980">
    <property type="component" value="Unassembled WGS sequence"/>
</dbReference>
<accession>A0A4W6CBU4</accession>
<proteinExistence type="predicted"/>
<dbReference type="Ensembl" id="ENSLCAT00010008223.1">
    <property type="protein sequence ID" value="ENSLCAP00010008031.1"/>
    <property type="gene ID" value="ENSLCAG00010003905.1"/>
</dbReference>
<reference evidence="3" key="1">
    <citation type="submission" date="2015-09" db="EMBL/GenBank/DDBJ databases">
        <authorList>
            <person name="Sai Rama Sridatta P."/>
        </authorList>
    </citation>
    <scope>NUCLEOTIDE SEQUENCE [LARGE SCALE GENOMIC DNA]</scope>
</reference>
<dbReference type="AlphaFoldDB" id="A0A4W6CBU4"/>
<dbReference type="GeneTree" id="ENSGT01140000282637"/>